<evidence type="ECO:0000256" key="10">
    <source>
        <dbReference type="HAMAP-Rule" id="MF_00454"/>
    </source>
</evidence>
<evidence type="ECO:0000256" key="4">
    <source>
        <dbReference type="ARBA" id="ARBA00022989"/>
    </source>
</evidence>
<evidence type="ECO:0000256" key="7">
    <source>
        <dbReference type="ARBA" id="ARBA00035120"/>
    </source>
</evidence>
<evidence type="ECO:0000256" key="3">
    <source>
        <dbReference type="ARBA" id="ARBA00022692"/>
    </source>
</evidence>
<evidence type="ECO:0000256" key="9">
    <source>
        <dbReference type="ARBA" id="ARBA00049940"/>
    </source>
</evidence>
<dbReference type="GO" id="GO:0062054">
    <property type="term" value="F:fluoride channel activity"/>
    <property type="evidence" value="ECO:0007669"/>
    <property type="project" value="UniProtKB-UniRule"/>
</dbReference>
<dbReference type="GO" id="GO:0046872">
    <property type="term" value="F:metal ion binding"/>
    <property type="evidence" value="ECO:0007669"/>
    <property type="project" value="UniProtKB-KW"/>
</dbReference>
<feature type="transmembrane region" description="Helical" evidence="10">
    <location>
        <begin position="58"/>
        <end position="78"/>
    </location>
</feature>
<feature type="binding site" evidence="10">
    <location>
        <position position="66"/>
    </location>
    <ligand>
        <name>Na(+)</name>
        <dbReference type="ChEBI" id="CHEBI:29101"/>
        <note>structural</note>
    </ligand>
</feature>
<keyword evidence="6 10" id="KW-0407">Ion channel</keyword>
<feature type="transmembrane region" description="Helical" evidence="10">
    <location>
        <begin position="34"/>
        <end position="53"/>
    </location>
</feature>
<feature type="transmembrane region" description="Helical" evidence="10">
    <location>
        <begin position="12"/>
        <end position="28"/>
    </location>
</feature>
<dbReference type="Proteomes" id="UP000010445">
    <property type="component" value="Unassembled WGS sequence"/>
</dbReference>
<dbReference type="HOGENOM" id="CLU_114342_1_3_11"/>
<comment type="function">
    <text evidence="9 10">Fluoride-specific ion channel. Important for reducing fluoride concentration in the cell, thus reducing its toxicity.</text>
</comment>
<evidence type="ECO:0000256" key="6">
    <source>
        <dbReference type="ARBA" id="ARBA00023303"/>
    </source>
</evidence>
<evidence type="ECO:0000256" key="1">
    <source>
        <dbReference type="ARBA" id="ARBA00004651"/>
    </source>
</evidence>
<dbReference type="Pfam" id="PF02537">
    <property type="entry name" value="CRCB"/>
    <property type="match status" value="1"/>
</dbReference>
<comment type="similarity">
    <text evidence="7 10">Belongs to the fluoride channel Fluc/FEX (TC 1.A.43) family.</text>
</comment>
<dbReference type="RefSeq" id="WP_006062970.1">
    <property type="nucleotide sequence ID" value="NZ_KB290828.1"/>
</dbReference>
<proteinExistence type="inferred from homology"/>
<keyword evidence="10" id="KW-0479">Metal-binding</keyword>
<name>L1MK85_9CORY</name>
<keyword evidence="10" id="KW-0813">Transport</keyword>
<dbReference type="HAMAP" id="MF_00454">
    <property type="entry name" value="FluC"/>
    <property type="match status" value="1"/>
</dbReference>
<comment type="catalytic activity">
    <reaction evidence="8">
        <text>fluoride(in) = fluoride(out)</text>
        <dbReference type="Rhea" id="RHEA:76159"/>
        <dbReference type="ChEBI" id="CHEBI:17051"/>
    </reaction>
    <physiologicalReaction direction="left-to-right" evidence="8">
        <dbReference type="Rhea" id="RHEA:76160"/>
    </physiologicalReaction>
</comment>
<feature type="transmembrane region" description="Helical" evidence="10">
    <location>
        <begin position="90"/>
        <end position="108"/>
    </location>
</feature>
<dbReference type="AlphaFoldDB" id="L1MK85"/>
<keyword evidence="5 10" id="KW-0472">Membrane</keyword>
<protein>
    <recommendedName>
        <fullName evidence="10">Fluoride-specific ion channel FluC</fullName>
    </recommendedName>
</protein>
<organism evidence="11 12">
    <name type="scientific">Corynebacterium durum F0235</name>
    <dbReference type="NCBI Taxonomy" id="1035195"/>
    <lineage>
        <taxon>Bacteria</taxon>
        <taxon>Bacillati</taxon>
        <taxon>Actinomycetota</taxon>
        <taxon>Actinomycetes</taxon>
        <taxon>Mycobacteriales</taxon>
        <taxon>Corynebacteriaceae</taxon>
        <taxon>Corynebacterium</taxon>
    </lineage>
</organism>
<gene>
    <name evidence="10" type="primary">fluC</name>
    <name evidence="10" type="synonym">crcB</name>
    <name evidence="11" type="ORF">HMPREF9997_00725</name>
</gene>
<evidence type="ECO:0000313" key="12">
    <source>
        <dbReference type="Proteomes" id="UP000010445"/>
    </source>
</evidence>
<dbReference type="NCBIfam" id="NF001101">
    <property type="entry name" value="PRK00134.1"/>
    <property type="match status" value="1"/>
</dbReference>
<dbReference type="GO" id="GO:0005886">
    <property type="term" value="C:plasma membrane"/>
    <property type="evidence" value="ECO:0007669"/>
    <property type="project" value="UniProtKB-SubCell"/>
</dbReference>
<evidence type="ECO:0000256" key="5">
    <source>
        <dbReference type="ARBA" id="ARBA00023136"/>
    </source>
</evidence>
<evidence type="ECO:0000256" key="8">
    <source>
        <dbReference type="ARBA" id="ARBA00035585"/>
    </source>
</evidence>
<dbReference type="PATRIC" id="fig|1035195.3.peg.648"/>
<comment type="activity regulation">
    <text evidence="10">Na(+) is not transported, but it plays an essential structural role and its presence is essential for fluoride channel function.</text>
</comment>
<comment type="subcellular location">
    <subcellularLocation>
        <location evidence="1 10">Cell membrane</location>
        <topology evidence="1 10">Multi-pass membrane protein</topology>
    </subcellularLocation>
</comment>
<keyword evidence="2 10" id="KW-1003">Cell membrane</keyword>
<comment type="caution">
    <text evidence="11">The sequence shown here is derived from an EMBL/GenBank/DDBJ whole genome shotgun (WGS) entry which is preliminary data.</text>
</comment>
<dbReference type="STRING" id="1035195.HMPREF9997_00725"/>
<dbReference type="eggNOG" id="COG0239">
    <property type="taxonomic scope" value="Bacteria"/>
</dbReference>
<sequence>MGIIPPSIRDILTVGIGAALGAITRFLITSTIPVGGLWSLLAINIAGCFLMGLIRPGLFWGTGFLGGFTSFSTYMLFAHHLLIDAPPLQAATYLLVTSASCIGAWILGDWIHSLRPEAAA</sequence>
<reference evidence="11 12" key="1">
    <citation type="submission" date="2012-05" db="EMBL/GenBank/DDBJ databases">
        <authorList>
            <person name="Weinstock G."/>
            <person name="Sodergren E."/>
            <person name="Lobos E.A."/>
            <person name="Fulton L."/>
            <person name="Fulton R."/>
            <person name="Courtney L."/>
            <person name="Fronick C."/>
            <person name="O'Laughlin M."/>
            <person name="Godfrey J."/>
            <person name="Wilson R.M."/>
            <person name="Miner T."/>
            <person name="Farmer C."/>
            <person name="Delehaunty K."/>
            <person name="Cordes M."/>
            <person name="Minx P."/>
            <person name="Tomlinson C."/>
            <person name="Chen J."/>
            <person name="Wollam A."/>
            <person name="Pepin K.H."/>
            <person name="Bhonagiri V."/>
            <person name="Zhang X."/>
            <person name="Suruliraj S."/>
            <person name="Warren W."/>
            <person name="Mitreva M."/>
            <person name="Mardis E.R."/>
            <person name="Wilson R.K."/>
        </authorList>
    </citation>
    <scope>NUCLEOTIDE SEQUENCE [LARGE SCALE GENOMIC DNA]</scope>
    <source>
        <strain evidence="11 12">F0235</strain>
    </source>
</reference>
<accession>L1MK85</accession>
<dbReference type="GO" id="GO:0140114">
    <property type="term" value="P:cellular detoxification of fluoride"/>
    <property type="evidence" value="ECO:0007669"/>
    <property type="project" value="UniProtKB-UniRule"/>
</dbReference>
<keyword evidence="10" id="KW-0406">Ion transport</keyword>
<feature type="binding site" evidence="10">
    <location>
        <position position="69"/>
    </location>
    <ligand>
        <name>Na(+)</name>
        <dbReference type="ChEBI" id="CHEBI:29101"/>
        <note>structural</note>
    </ligand>
</feature>
<keyword evidence="10" id="KW-0915">Sodium</keyword>
<evidence type="ECO:0000313" key="11">
    <source>
        <dbReference type="EMBL" id="EKX91354.1"/>
    </source>
</evidence>
<dbReference type="InterPro" id="IPR003691">
    <property type="entry name" value="FluC"/>
</dbReference>
<keyword evidence="3 10" id="KW-0812">Transmembrane</keyword>
<evidence type="ECO:0000256" key="2">
    <source>
        <dbReference type="ARBA" id="ARBA00022475"/>
    </source>
</evidence>
<dbReference type="EMBL" id="AMEM01000012">
    <property type="protein sequence ID" value="EKX91354.1"/>
    <property type="molecule type" value="Genomic_DNA"/>
</dbReference>
<keyword evidence="4 10" id="KW-1133">Transmembrane helix</keyword>
<keyword evidence="12" id="KW-1185">Reference proteome</keyword>